<accession>S0GNN7</accession>
<dbReference type="HOGENOM" id="CLU_2937402_0_0_10"/>
<proteinExistence type="predicted"/>
<dbReference type="EMBL" id="ASSQ01000020">
    <property type="protein sequence ID" value="EOS15330.1"/>
    <property type="molecule type" value="Genomic_DNA"/>
</dbReference>
<dbReference type="Proteomes" id="UP000014140">
    <property type="component" value="Unassembled WGS sequence"/>
</dbReference>
<protein>
    <submittedName>
        <fullName evidence="1">Uncharacterized protein</fullName>
    </submittedName>
</protein>
<reference evidence="1 2" key="1">
    <citation type="submission" date="2013-04" db="EMBL/GenBank/DDBJ databases">
        <title>The Genome Sequence of Parabacteroides goldsteinii dnLKV18.</title>
        <authorList>
            <consortium name="The Broad Institute Genomics Platform"/>
            <consortium name="The Broad Institute Genome Sequencing Center for Infectious Disease"/>
            <person name="Earl A."/>
            <person name="Xavier R."/>
            <person name="Kuhn K."/>
            <person name="Stappenbeck T."/>
            <person name="Walker B."/>
            <person name="Young S."/>
            <person name="Zeng Q."/>
            <person name="Gargeya S."/>
            <person name="Fitzgerald M."/>
            <person name="Haas B."/>
            <person name="Abouelleil A."/>
            <person name="Allen A.W."/>
            <person name="Alvarado L."/>
            <person name="Arachchi H.M."/>
            <person name="Berlin A.M."/>
            <person name="Chapman S.B."/>
            <person name="Gainer-Dewar J."/>
            <person name="Goldberg J."/>
            <person name="Griggs A."/>
            <person name="Gujja S."/>
            <person name="Hansen M."/>
            <person name="Howarth C."/>
            <person name="Imamovic A."/>
            <person name="Ireland A."/>
            <person name="Larimer J."/>
            <person name="McCowan C."/>
            <person name="Murphy C."/>
            <person name="Pearson M."/>
            <person name="Poon T.W."/>
            <person name="Priest M."/>
            <person name="Roberts A."/>
            <person name="Saif S."/>
            <person name="Shea T."/>
            <person name="Sisk P."/>
            <person name="Sykes S."/>
            <person name="Wortman J."/>
            <person name="Nusbaum C."/>
            <person name="Birren B."/>
        </authorList>
    </citation>
    <scope>NUCLEOTIDE SEQUENCE [LARGE SCALE GENOMIC DNA]</scope>
    <source>
        <strain evidence="2">dnLKV18</strain>
    </source>
</reference>
<keyword evidence="2" id="KW-1185">Reference proteome</keyword>
<name>S0GNN7_9BACT</name>
<evidence type="ECO:0000313" key="1">
    <source>
        <dbReference type="EMBL" id="EOS15330.1"/>
    </source>
</evidence>
<gene>
    <name evidence="1" type="ORF">C803_03640</name>
</gene>
<sequence>MNEKDKYDLFMLKGLDISDLNDILNHEISSVWLQVKDVIHCNEPESCMNYGLLFHYNKMN</sequence>
<dbReference type="PATRIC" id="fig|1235789.3.peg.3651"/>
<evidence type="ECO:0000313" key="2">
    <source>
        <dbReference type="Proteomes" id="UP000014140"/>
    </source>
</evidence>
<organism evidence="1 2">
    <name type="scientific">Parabacteroides goldsteinii dnLKV18</name>
    <dbReference type="NCBI Taxonomy" id="1235789"/>
    <lineage>
        <taxon>Bacteria</taxon>
        <taxon>Pseudomonadati</taxon>
        <taxon>Bacteroidota</taxon>
        <taxon>Bacteroidia</taxon>
        <taxon>Bacteroidales</taxon>
        <taxon>Tannerellaceae</taxon>
        <taxon>Parabacteroides</taxon>
    </lineage>
</organism>
<dbReference type="AlphaFoldDB" id="S0GNN7"/>
<comment type="caution">
    <text evidence="1">The sequence shown here is derived from an EMBL/GenBank/DDBJ whole genome shotgun (WGS) entry which is preliminary data.</text>
</comment>